<dbReference type="EMBL" id="AFCW01002385">
    <property type="protein sequence ID" value="EHC96605.1"/>
    <property type="molecule type" value="Genomic_DNA"/>
</dbReference>
<protein>
    <submittedName>
        <fullName evidence="1">Uncharacterized protein</fullName>
    </submittedName>
</protein>
<comment type="caution">
    <text evidence="1">The sequence shown here is derived from an EMBL/GenBank/DDBJ whole genome shotgun (WGS) entry which is preliminary data.</text>
</comment>
<gene>
    <name evidence="1" type="ORF">LTSEURB_6522</name>
</gene>
<organism evidence="1 2">
    <name type="scientific">Salmonella enterica subsp. enterica serovar Urbana str. R8-2977</name>
    <dbReference type="NCBI Taxonomy" id="913084"/>
    <lineage>
        <taxon>Bacteria</taxon>
        <taxon>Pseudomonadati</taxon>
        <taxon>Pseudomonadota</taxon>
        <taxon>Gammaproteobacteria</taxon>
        <taxon>Enterobacterales</taxon>
        <taxon>Enterobacteriaceae</taxon>
        <taxon>Salmonella</taxon>
    </lineage>
</organism>
<accession>G5S4W5</accession>
<dbReference type="Proteomes" id="UP000004776">
    <property type="component" value="Unassembled WGS sequence"/>
</dbReference>
<name>G5S4W5_SALET</name>
<evidence type="ECO:0000313" key="1">
    <source>
        <dbReference type="EMBL" id="EHC96605.1"/>
    </source>
</evidence>
<dbReference type="AlphaFoldDB" id="G5S4W5"/>
<reference evidence="1 2" key="1">
    <citation type="journal article" date="2011" name="BMC Genomics">
        <title>Genome sequencing reveals diversification of virulence factor content and possible host adaptation in distinct subpopulations of Salmonella enterica.</title>
        <authorList>
            <person name="den Bakker H.C."/>
            <person name="Moreno Switt A.I."/>
            <person name="Govoni G."/>
            <person name="Cummings C.A."/>
            <person name="Ranieri M.L."/>
            <person name="Degoricija L."/>
            <person name="Hoelzer K."/>
            <person name="Rodriguez-Rivera L.D."/>
            <person name="Brown S."/>
            <person name="Bolchacova E."/>
            <person name="Furtado M.R."/>
            <person name="Wiedmann M."/>
        </authorList>
    </citation>
    <scope>NUCLEOTIDE SEQUENCE [LARGE SCALE GENOMIC DNA]</scope>
    <source>
        <strain evidence="1 2">R8-2977</strain>
    </source>
</reference>
<sequence length="46" mass="5143">MICSLKISHRTVPLIIALNSSSLKKQTAEQKIPTSEQIQITMMQSD</sequence>
<proteinExistence type="predicted"/>
<evidence type="ECO:0000313" key="2">
    <source>
        <dbReference type="Proteomes" id="UP000004776"/>
    </source>
</evidence>